<dbReference type="InterPro" id="IPR043519">
    <property type="entry name" value="NT_sf"/>
</dbReference>
<keyword evidence="2" id="KW-0808">Transferase</keyword>
<feature type="domain" description="Polymerase nucleotidyl transferase" evidence="1">
    <location>
        <begin position="27"/>
        <end position="77"/>
    </location>
</feature>
<gene>
    <name evidence="2" type="ORF">BK138_02155</name>
</gene>
<dbReference type="STRING" id="297318.BK138_02155"/>
<name>A0A1R1F072_9BACL</name>
<dbReference type="Pfam" id="PF01909">
    <property type="entry name" value="NTP_transf_2"/>
    <property type="match status" value="1"/>
</dbReference>
<dbReference type="GO" id="GO:0016779">
    <property type="term" value="F:nucleotidyltransferase activity"/>
    <property type="evidence" value="ECO:0007669"/>
    <property type="project" value="InterPro"/>
</dbReference>
<accession>A0A1R1F072</accession>
<dbReference type="SUPFAM" id="SSF81301">
    <property type="entry name" value="Nucleotidyltransferase"/>
    <property type="match status" value="1"/>
</dbReference>
<evidence type="ECO:0000313" key="3">
    <source>
        <dbReference type="Proteomes" id="UP000187172"/>
    </source>
</evidence>
<evidence type="ECO:0000259" key="1">
    <source>
        <dbReference type="Pfam" id="PF01909"/>
    </source>
</evidence>
<comment type="caution">
    <text evidence="2">The sequence shown here is derived from an EMBL/GenBank/DDBJ whole genome shotgun (WGS) entry which is preliminary data.</text>
</comment>
<evidence type="ECO:0000313" key="2">
    <source>
        <dbReference type="EMBL" id="OMF57436.1"/>
    </source>
</evidence>
<sequence length="268" mass="30896">MILEKVIKRIEIQSEYKDFVDKYVDHILNEFKDKIHSIYMCGSIPKGKATPFKSDADFTIVCANPEDIDYERLSNMKDRLLDEYPVVTKIDTTICSIDDVLSKPNEWGFWVKIICVCIYGDDVGEKVPPIMISPEFILDLNTETKKEVDRVHRSLSNASDNTMKNRYIKGYSKRLIRALYSLVLEDTGVWQDDIIMMKNAILNYCDIDSALVDYLYACYLDSHNVLVEEFLGIADEVYSYFENALNAMAASRNSFDYHDIDVPGHSEK</sequence>
<organism evidence="2 3">
    <name type="scientific">Paenibacillus rhizosphaerae</name>
    <dbReference type="NCBI Taxonomy" id="297318"/>
    <lineage>
        <taxon>Bacteria</taxon>
        <taxon>Bacillati</taxon>
        <taxon>Bacillota</taxon>
        <taxon>Bacilli</taxon>
        <taxon>Bacillales</taxon>
        <taxon>Paenibacillaceae</taxon>
        <taxon>Paenibacillus</taxon>
    </lineage>
</organism>
<reference evidence="2 3" key="1">
    <citation type="submission" date="2016-11" db="EMBL/GenBank/DDBJ databases">
        <title>Paenibacillus species isolates.</title>
        <authorList>
            <person name="Beno S.M."/>
        </authorList>
    </citation>
    <scope>NUCLEOTIDE SEQUENCE [LARGE SCALE GENOMIC DNA]</scope>
    <source>
        <strain evidence="2 3">FSL R5-0378</strain>
    </source>
</reference>
<dbReference type="AlphaFoldDB" id="A0A1R1F072"/>
<dbReference type="Proteomes" id="UP000187172">
    <property type="component" value="Unassembled WGS sequence"/>
</dbReference>
<dbReference type="RefSeq" id="WP_076165237.1">
    <property type="nucleotide sequence ID" value="NZ_MRTP01000001.1"/>
</dbReference>
<dbReference type="InterPro" id="IPR002934">
    <property type="entry name" value="Polymerase_NTP_transf_dom"/>
</dbReference>
<proteinExistence type="predicted"/>
<protein>
    <submittedName>
        <fullName evidence="2">Nucleotidyltransferase</fullName>
    </submittedName>
</protein>
<keyword evidence="3" id="KW-1185">Reference proteome</keyword>
<dbReference type="Gene3D" id="3.30.460.10">
    <property type="entry name" value="Beta Polymerase, domain 2"/>
    <property type="match status" value="1"/>
</dbReference>
<dbReference type="EMBL" id="MRTP01000001">
    <property type="protein sequence ID" value="OMF57436.1"/>
    <property type="molecule type" value="Genomic_DNA"/>
</dbReference>